<dbReference type="AlphaFoldDB" id="A0AA48GYQ1"/>
<keyword evidence="2" id="KW-1185">Reference proteome</keyword>
<dbReference type="InterPro" id="IPR054249">
    <property type="entry name" value="DUF6976"/>
</dbReference>
<reference evidence="2" key="1">
    <citation type="journal article" date="2023" name="Int. J. Syst. Evol. Microbiol.">
        <title>Mesoterricola silvestris gen. nov., sp. nov., Mesoterricola sediminis sp. nov., Geothrix oryzae sp. nov., Geothrix edaphica sp. nov., Geothrix rubra sp. nov., and Geothrix limicola sp. nov., six novel members of Acidobacteriota isolated from soils.</title>
        <authorList>
            <person name="Itoh H."/>
            <person name="Sugisawa Y."/>
            <person name="Mise K."/>
            <person name="Xu Z."/>
            <person name="Kuniyasu M."/>
            <person name="Ushijima N."/>
            <person name="Kawano K."/>
            <person name="Kobayashi E."/>
            <person name="Shiratori Y."/>
            <person name="Masuda Y."/>
            <person name="Senoo K."/>
        </authorList>
    </citation>
    <scope>NUCLEOTIDE SEQUENCE [LARGE SCALE GENOMIC DNA]</scope>
    <source>
        <strain evidence="2">W79</strain>
    </source>
</reference>
<proteinExistence type="predicted"/>
<protein>
    <submittedName>
        <fullName evidence="1">Uncharacterized protein</fullName>
    </submittedName>
</protein>
<accession>A0AA48GYQ1</accession>
<evidence type="ECO:0000313" key="1">
    <source>
        <dbReference type="EMBL" id="BDU72808.1"/>
    </source>
</evidence>
<dbReference type="EMBL" id="AP027080">
    <property type="protein sequence ID" value="BDU72808.1"/>
    <property type="molecule type" value="Genomic_DNA"/>
</dbReference>
<sequence length="327" mass="35097">MKKSLLTPEETAALIRTGRFLALAADEAVLRALPRGNWVGGTTPYFVGDEGGLMSRERVHVAELAEAGTAATLVDYDLAGLTGIAGDGPDNGFTFVIIPALSALHQAYASGADEYPGMFMTPLVGWIAGVHLDDLGKVSPKVINGLTGKISDAMAVAMHVPLPPRQLAMVRILNLFHPGDGDVLTFPEGGFTVTDCFVNGKPARFAEYVEANRLDLARPLVADYNGARINTSFQAVEGGKVRFYAPVFTGVEYRHAAPVGDYVHELEALAADLHVAPRFSCNCILNYLYGKLEGRRTGDLTGPVTFGEIGYQLLNQTLVYLEVVNKN</sequence>
<dbReference type="Proteomes" id="UP001238179">
    <property type="component" value="Chromosome"/>
</dbReference>
<dbReference type="RefSeq" id="WP_316415720.1">
    <property type="nucleotide sequence ID" value="NZ_AP027080.1"/>
</dbReference>
<dbReference type="KEGG" id="msil:METEAL_19820"/>
<dbReference type="Pfam" id="PF22396">
    <property type="entry name" value="DUF6976"/>
    <property type="match status" value="1"/>
</dbReference>
<gene>
    <name evidence="1" type="ORF">METEAL_19820</name>
</gene>
<organism evidence="1 2">
    <name type="scientific">Mesoterricola silvestris</name>
    <dbReference type="NCBI Taxonomy" id="2927979"/>
    <lineage>
        <taxon>Bacteria</taxon>
        <taxon>Pseudomonadati</taxon>
        <taxon>Acidobacteriota</taxon>
        <taxon>Holophagae</taxon>
        <taxon>Holophagales</taxon>
        <taxon>Holophagaceae</taxon>
        <taxon>Mesoterricola</taxon>
    </lineage>
</organism>
<name>A0AA48GYQ1_9BACT</name>
<evidence type="ECO:0000313" key="2">
    <source>
        <dbReference type="Proteomes" id="UP001238179"/>
    </source>
</evidence>